<sequence>MPLASPERMWWLWIAIPIIGFYILKTRLRRRSVATLLFWDQLFEEKRQRSLWQNLRHWLSLLLQLVFVALVVLALADPLWRSQDDSGHEWILVVDNSASMQAIDPETGQTRLQLAIQRAIGVARGLRPGEQMALVTAGSSVRVLVGMSDFAPAIEDALASIDSTDGPTRVREAIEAARRLADDEQRRQIVVFSDLGISDRSNIDQTPDVRWEVIGASQSNVAITRFQVRRSTVDPIGYALLVEVQNLSDEPIQTRLTLTLNDDLVDVLPIKLDADGQWRRTIDGASRVGGVLKAVLDVDDGLDVDNMAHAIVPARPLVPVTLVTQADSPSFYLRTVLESIPLIELTVIDAAQGIDSAGGDAGGDLVPDDTSGLVVYSGTVPGQMPPCPALFIATADGPASAWKLGDSIATPLVAKQDKNSPLLRHVQLQNVLLAGGRDIDVDESFGQPTTLLETADGSRVLVSVERPEGRVIVLTANLDDSDLPLRIAFPVMMTNAMNWFFRQSGDMNPALGTGQLTTVPWDRDDESVVLMSPDGTTRKVTVSRQNASISPVDRTGIYGLFVPESIPDPGPGETKSPGVLASPQDLKSSGVVQGDLLAVNVCDAGESDLRVADVAVPQQAMVSHGGAPAWFYLLMLAIGLVIGEWALFNRRTVA</sequence>
<accession>A0A517N628</accession>
<feature type="transmembrane region" description="Helical" evidence="1">
    <location>
        <begin position="6"/>
        <end position="24"/>
    </location>
</feature>
<dbReference type="SUPFAM" id="SSF53300">
    <property type="entry name" value="vWA-like"/>
    <property type="match status" value="1"/>
</dbReference>
<dbReference type="CDD" id="cd00198">
    <property type="entry name" value="vWFA"/>
    <property type="match status" value="1"/>
</dbReference>
<keyword evidence="4" id="KW-1185">Reference proteome</keyword>
<dbReference type="PANTHER" id="PTHR37464">
    <property type="entry name" value="BLL2463 PROTEIN"/>
    <property type="match status" value="1"/>
</dbReference>
<evidence type="ECO:0000259" key="2">
    <source>
        <dbReference type="SMART" id="SM00327"/>
    </source>
</evidence>
<keyword evidence="1" id="KW-0812">Transmembrane</keyword>
<reference evidence="3 4" key="1">
    <citation type="submission" date="2019-02" db="EMBL/GenBank/DDBJ databases">
        <title>Deep-cultivation of Planctomycetes and their phenomic and genomic characterization uncovers novel biology.</title>
        <authorList>
            <person name="Wiegand S."/>
            <person name="Jogler M."/>
            <person name="Boedeker C."/>
            <person name="Pinto D."/>
            <person name="Vollmers J."/>
            <person name="Rivas-Marin E."/>
            <person name="Kohn T."/>
            <person name="Peeters S.H."/>
            <person name="Heuer A."/>
            <person name="Rast P."/>
            <person name="Oberbeckmann S."/>
            <person name="Bunk B."/>
            <person name="Jeske O."/>
            <person name="Meyerdierks A."/>
            <person name="Storesund J.E."/>
            <person name="Kallscheuer N."/>
            <person name="Luecker S."/>
            <person name="Lage O.M."/>
            <person name="Pohl T."/>
            <person name="Merkel B.J."/>
            <person name="Hornburger P."/>
            <person name="Mueller R.-W."/>
            <person name="Bruemmer F."/>
            <person name="Labrenz M."/>
            <person name="Spormann A.M."/>
            <person name="Op den Camp H."/>
            <person name="Overmann J."/>
            <person name="Amann R."/>
            <person name="Jetten M.S.M."/>
            <person name="Mascher T."/>
            <person name="Medema M.H."/>
            <person name="Devos D.P."/>
            <person name="Kaster A.-K."/>
            <person name="Ovreas L."/>
            <person name="Rohde M."/>
            <person name="Galperin M.Y."/>
            <person name="Jogler C."/>
        </authorList>
    </citation>
    <scope>NUCLEOTIDE SEQUENCE [LARGE SCALE GENOMIC DNA]</scope>
    <source>
        <strain evidence="3 4">K22_7</strain>
    </source>
</reference>
<evidence type="ECO:0000256" key="1">
    <source>
        <dbReference type="SAM" id="Phobius"/>
    </source>
</evidence>
<dbReference type="InterPro" id="IPR036465">
    <property type="entry name" value="vWFA_dom_sf"/>
</dbReference>
<dbReference type="Pfam" id="PF13519">
    <property type="entry name" value="VWA_2"/>
    <property type="match status" value="1"/>
</dbReference>
<dbReference type="SMART" id="SM00327">
    <property type="entry name" value="VWA"/>
    <property type="match status" value="1"/>
</dbReference>
<dbReference type="Pfam" id="PF07584">
    <property type="entry name" value="BatA"/>
    <property type="match status" value="1"/>
</dbReference>
<dbReference type="RefSeq" id="WP_145168317.1">
    <property type="nucleotide sequence ID" value="NZ_CP036525.1"/>
</dbReference>
<feature type="transmembrane region" description="Helical" evidence="1">
    <location>
        <begin position="629"/>
        <end position="648"/>
    </location>
</feature>
<organism evidence="3 4">
    <name type="scientific">Rubripirellula lacrimiformis</name>
    <dbReference type="NCBI Taxonomy" id="1930273"/>
    <lineage>
        <taxon>Bacteria</taxon>
        <taxon>Pseudomonadati</taxon>
        <taxon>Planctomycetota</taxon>
        <taxon>Planctomycetia</taxon>
        <taxon>Pirellulales</taxon>
        <taxon>Pirellulaceae</taxon>
        <taxon>Rubripirellula</taxon>
    </lineage>
</organism>
<evidence type="ECO:0000313" key="4">
    <source>
        <dbReference type="Proteomes" id="UP000318538"/>
    </source>
</evidence>
<name>A0A517N628_9BACT</name>
<dbReference type="KEGG" id="rlc:K227x_09750"/>
<gene>
    <name evidence="3" type="ORF">K227x_09750</name>
</gene>
<dbReference type="Gene3D" id="3.40.50.410">
    <property type="entry name" value="von Willebrand factor, type A domain"/>
    <property type="match status" value="1"/>
</dbReference>
<protein>
    <recommendedName>
        <fullName evidence="2">VWFA domain-containing protein</fullName>
    </recommendedName>
</protein>
<keyword evidence="1" id="KW-1133">Transmembrane helix</keyword>
<dbReference type="InterPro" id="IPR024163">
    <property type="entry name" value="Aerotolerance_reg_N"/>
</dbReference>
<evidence type="ECO:0000313" key="3">
    <source>
        <dbReference type="EMBL" id="QDT02597.1"/>
    </source>
</evidence>
<dbReference type="OrthoDB" id="5289914at2"/>
<dbReference type="Proteomes" id="UP000318538">
    <property type="component" value="Chromosome"/>
</dbReference>
<dbReference type="EMBL" id="CP036525">
    <property type="protein sequence ID" value="QDT02597.1"/>
    <property type="molecule type" value="Genomic_DNA"/>
</dbReference>
<proteinExistence type="predicted"/>
<dbReference type="InterPro" id="IPR002035">
    <property type="entry name" value="VWF_A"/>
</dbReference>
<feature type="domain" description="VWFA" evidence="2">
    <location>
        <begin position="87"/>
        <end position="269"/>
    </location>
</feature>
<dbReference type="AlphaFoldDB" id="A0A517N628"/>
<feature type="transmembrane region" description="Helical" evidence="1">
    <location>
        <begin position="55"/>
        <end position="76"/>
    </location>
</feature>
<dbReference type="PANTHER" id="PTHR37464:SF1">
    <property type="entry name" value="BLL2463 PROTEIN"/>
    <property type="match status" value="1"/>
</dbReference>
<keyword evidence="1" id="KW-0472">Membrane</keyword>